<feature type="compositionally biased region" description="Basic and acidic residues" evidence="1">
    <location>
        <begin position="306"/>
        <end position="322"/>
    </location>
</feature>
<dbReference type="InParanoid" id="G2QJK5"/>
<reference evidence="2 3" key="1">
    <citation type="journal article" date="2011" name="Nat. Biotechnol.">
        <title>Comparative genomic analysis of the thermophilic biomass-degrading fungi Myceliophthora thermophila and Thielavia terrestris.</title>
        <authorList>
            <person name="Berka R.M."/>
            <person name="Grigoriev I.V."/>
            <person name="Otillar R."/>
            <person name="Salamov A."/>
            <person name="Grimwood J."/>
            <person name="Reid I."/>
            <person name="Ishmael N."/>
            <person name="John T."/>
            <person name="Darmond C."/>
            <person name="Moisan M.-C."/>
            <person name="Henrissat B."/>
            <person name="Coutinho P.M."/>
            <person name="Lombard V."/>
            <person name="Natvig D.O."/>
            <person name="Lindquist E."/>
            <person name="Schmutz J."/>
            <person name="Lucas S."/>
            <person name="Harris P."/>
            <person name="Powlowski J."/>
            <person name="Bellemare A."/>
            <person name="Taylor D."/>
            <person name="Butler G."/>
            <person name="de Vries R.P."/>
            <person name="Allijn I.E."/>
            <person name="van den Brink J."/>
            <person name="Ushinsky S."/>
            <person name="Storms R."/>
            <person name="Powell A.J."/>
            <person name="Paulsen I.T."/>
            <person name="Elbourne L.D.H."/>
            <person name="Baker S.E."/>
            <person name="Magnuson J."/>
            <person name="LaBoissiere S."/>
            <person name="Clutterbuck A.J."/>
            <person name="Martinez D."/>
            <person name="Wogulis M."/>
            <person name="de Leon A.L."/>
            <person name="Rey M.W."/>
            <person name="Tsang A."/>
        </authorList>
    </citation>
    <scope>NUCLEOTIDE SEQUENCE [LARGE SCALE GENOMIC DNA]</scope>
    <source>
        <strain evidence="3">ATCC 42464 / BCRC 31852 / DSM 1799</strain>
    </source>
</reference>
<sequence length="322" mass="34183">MAALPPGDFHFFPVPGAPINPPPIVLTRSTTWTYCGPLLTLGNDDDNNNNNKNNKNNDDATAAAAAATAAAKLPPTFAAWSAHTLAPGSAPLLPRLVPFLRATHVFLRRHGVHHYWLTLRASKPTHDFDTARWHTDDDFFEPPRGASSTSDDSSSSGSSSSSTRIRWKLCGTLQGPGTLFAAEAARPHACAVVRCAACGRRGEAVREEARAGLAGARVAQTASGGAEIAFFRLGEEEGAVHSEPPIDRDRVFVNVVPGTEADLRALMARWGMEFPRSWTLGVPVTILPHTGDGDDDDDAAAAGGESKTEEVLPSARHLEAAA</sequence>
<dbReference type="OMA" id="NNQSHYW"/>
<dbReference type="OrthoDB" id="10261951at2759"/>
<dbReference type="KEGG" id="mtm:MYCTH_2308282"/>
<feature type="compositionally biased region" description="Low complexity" evidence="1">
    <location>
        <begin position="147"/>
        <end position="162"/>
    </location>
</feature>
<dbReference type="Proteomes" id="UP000007322">
    <property type="component" value="Chromosome 5"/>
</dbReference>
<proteinExistence type="predicted"/>
<dbReference type="AlphaFoldDB" id="G2QJK5"/>
<name>G2QJK5_THET4</name>
<dbReference type="EMBL" id="CP003006">
    <property type="protein sequence ID" value="AEO59762.1"/>
    <property type="molecule type" value="Genomic_DNA"/>
</dbReference>
<dbReference type="GeneID" id="11507035"/>
<protein>
    <submittedName>
        <fullName evidence="2">Uncharacterized protein</fullName>
    </submittedName>
</protein>
<accession>G2QJK5</accession>
<dbReference type="RefSeq" id="XP_003665007.1">
    <property type="nucleotide sequence ID" value="XM_003664959.1"/>
</dbReference>
<evidence type="ECO:0000313" key="3">
    <source>
        <dbReference type="Proteomes" id="UP000007322"/>
    </source>
</evidence>
<dbReference type="VEuPathDB" id="FungiDB:MYCTH_2308282"/>
<organism evidence="2 3">
    <name type="scientific">Thermothelomyces thermophilus (strain ATCC 42464 / BCRC 31852 / DSM 1799)</name>
    <name type="common">Sporotrichum thermophile</name>
    <dbReference type="NCBI Taxonomy" id="573729"/>
    <lineage>
        <taxon>Eukaryota</taxon>
        <taxon>Fungi</taxon>
        <taxon>Dikarya</taxon>
        <taxon>Ascomycota</taxon>
        <taxon>Pezizomycotina</taxon>
        <taxon>Sordariomycetes</taxon>
        <taxon>Sordariomycetidae</taxon>
        <taxon>Sordariales</taxon>
        <taxon>Chaetomiaceae</taxon>
        <taxon>Thermothelomyces</taxon>
    </lineage>
</organism>
<dbReference type="eggNOG" id="ENOG502SNCM">
    <property type="taxonomic scope" value="Eukaryota"/>
</dbReference>
<evidence type="ECO:0000313" key="2">
    <source>
        <dbReference type="EMBL" id="AEO59762.1"/>
    </source>
</evidence>
<feature type="region of interest" description="Disordered" evidence="1">
    <location>
        <begin position="289"/>
        <end position="322"/>
    </location>
</feature>
<feature type="region of interest" description="Disordered" evidence="1">
    <location>
        <begin position="139"/>
        <end position="162"/>
    </location>
</feature>
<keyword evidence="3" id="KW-1185">Reference proteome</keyword>
<gene>
    <name evidence="2" type="ORF">MYCTH_2308282</name>
</gene>
<dbReference type="HOGENOM" id="CLU_871454_0_0_1"/>
<evidence type="ECO:0000256" key="1">
    <source>
        <dbReference type="SAM" id="MobiDB-lite"/>
    </source>
</evidence>